<gene>
    <name evidence="2" type="ORF">VB248_21670</name>
</gene>
<evidence type="ECO:0000313" key="2">
    <source>
        <dbReference type="EMBL" id="MEA5141779.1"/>
    </source>
</evidence>
<protein>
    <submittedName>
        <fullName evidence="2">Metal-dependent hydrolase</fullName>
    </submittedName>
</protein>
<dbReference type="Proteomes" id="UP001302949">
    <property type="component" value="Unassembled WGS sequence"/>
</dbReference>
<keyword evidence="2" id="KW-0378">Hydrolase</keyword>
<comment type="caution">
    <text evidence="2">The sequence shown here is derived from an EMBL/GenBank/DDBJ whole genome shotgun (WGS) entry which is preliminary data.</text>
</comment>
<name>A0ABU5QFX4_9BACT</name>
<dbReference type="InterPro" id="IPR034660">
    <property type="entry name" value="DinB/YfiT-like"/>
</dbReference>
<accession>A0ABU5QFX4</accession>
<dbReference type="RefSeq" id="WP_323298933.1">
    <property type="nucleotide sequence ID" value="NZ_JAYFUM010000032.1"/>
</dbReference>
<dbReference type="Pfam" id="PF12867">
    <property type="entry name" value="DinB_2"/>
    <property type="match status" value="1"/>
</dbReference>
<evidence type="ECO:0000259" key="1">
    <source>
        <dbReference type="Pfam" id="PF12867"/>
    </source>
</evidence>
<feature type="domain" description="DinB-like" evidence="1">
    <location>
        <begin position="32"/>
        <end position="167"/>
    </location>
</feature>
<dbReference type="GO" id="GO:0016787">
    <property type="term" value="F:hydrolase activity"/>
    <property type="evidence" value="ECO:0007669"/>
    <property type="project" value="UniProtKB-KW"/>
</dbReference>
<dbReference type="InterPro" id="IPR024775">
    <property type="entry name" value="DinB-like"/>
</dbReference>
<dbReference type="EMBL" id="JAYFUM010000032">
    <property type="protein sequence ID" value="MEA5141779.1"/>
    <property type="molecule type" value="Genomic_DNA"/>
</dbReference>
<reference evidence="2 3" key="1">
    <citation type="submission" date="2023-12" db="EMBL/GenBank/DDBJ databases">
        <title>Novel species of the genus Arcicella isolated from rivers.</title>
        <authorList>
            <person name="Lu H."/>
        </authorList>
    </citation>
    <scope>NUCLEOTIDE SEQUENCE [LARGE SCALE GENOMIC DNA]</scope>
    <source>
        <strain evidence="2 3">KCTC 23307</strain>
    </source>
</reference>
<dbReference type="NCBIfam" id="NF009807">
    <property type="entry name" value="PRK13291.1"/>
    <property type="match status" value="1"/>
</dbReference>
<organism evidence="2 3">
    <name type="scientific">Arcicella rigui</name>
    <dbReference type="NCBI Taxonomy" id="797020"/>
    <lineage>
        <taxon>Bacteria</taxon>
        <taxon>Pseudomonadati</taxon>
        <taxon>Bacteroidota</taxon>
        <taxon>Cytophagia</taxon>
        <taxon>Cytophagales</taxon>
        <taxon>Flectobacillaceae</taxon>
        <taxon>Arcicella</taxon>
    </lineage>
</organism>
<proteinExistence type="predicted"/>
<dbReference type="SUPFAM" id="SSF109854">
    <property type="entry name" value="DinB/YfiT-like putative metalloenzymes"/>
    <property type="match status" value="1"/>
</dbReference>
<evidence type="ECO:0000313" key="3">
    <source>
        <dbReference type="Proteomes" id="UP001302949"/>
    </source>
</evidence>
<dbReference type="Gene3D" id="1.20.120.450">
    <property type="entry name" value="dinb family like domain"/>
    <property type="match status" value="1"/>
</dbReference>
<sequence>MELQALQYPIGKWNPQETYTWDEIQERIALLKTFPAKYRAITNGISEEDLLKQYREGSWTVRQVVNHVADMHILHYIRFKHALTEENTQGVVAKIDAWANLSEAQNAPIDFSLTLLEGTHQRWTYLLEQMTAEDFTKGYYHPLRKIYIPLTDALDMGVWHSQHHLEHLKIALNK</sequence>
<keyword evidence="3" id="KW-1185">Reference proteome</keyword>